<dbReference type="GO" id="GO:0008270">
    <property type="term" value="F:zinc ion binding"/>
    <property type="evidence" value="ECO:0007669"/>
    <property type="project" value="UniProtKB-KW"/>
</dbReference>
<comment type="caution">
    <text evidence="11">The sequence shown here is derived from an EMBL/GenBank/DDBJ whole genome shotgun (WGS) entry which is preliminary data.</text>
</comment>
<comment type="subcellular location">
    <subcellularLocation>
        <location evidence="1">Nucleus</location>
    </subcellularLocation>
</comment>
<accession>A0AA88AAF8</accession>
<dbReference type="PANTHER" id="PTHR13454">
    <property type="entry name" value="PROTEIN MCM10 HOMOLOG"/>
    <property type="match status" value="1"/>
</dbReference>
<feature type="domain" description="MCM10 OB-fold" evidence="10">
    <location>
        <begin position="82"/>
        <end position="208"/>
    </location>
</feature>
<protein>
    <recommendedName>
        <fullName evidence="13">Zinc finger Mcm10/DnaG-type domain-containing protein</fullName>
    </recommendedName>
</protein>
<evidence type="ECO:0000256" key="2">
    <source>
        <dbReference type="ARBA" id="ARBA00009679"/>
    </source>
</evidence>
<name>A0AA88AAF8_FICCA</name>
<dbReference type="Pfam" id="PF09329">
    <property type="entry name" value="zf-primase"/>
    <property type="match status" value="1"/>
</dbReference>
<dbReference type="AlphaFoldDB" id="A0AA88AAF8"/>
<dbReference type="GO" id="GO:0003688">
    <property type="term" value="F:DNA replication origin binding"/>
    <property type="evidence" value="ECO:0007669"/>
    <property type="project" value="TreeGrafter"/>
</dbReference>
<gene>
    <name evidence="11" type="ORF">TIFTF001_017892</name>
</gene>
<dbReference type="Gene3D" id="2.40.50.140">
    <property type="entry name" value="Nucleic acid-binding proteins"/>
    <property type="match status" value="1"/>
</dbReference>
<reference evidence="11" key="1">
    <citation type="submission" date="2023-07" db="EMBL/GenBank/DDBJ databases">
        <title>draft genome sequence of fig (Ficus carica).</title>
        <authorList>
            <person name="Takahashi T."/>
            <person name="Nishimura K."/>
        </authorList>
    </citation>
    <scope>NUCLEOTIDE SEQUENCE</scope>
</reference>
<keyword evidence="4" id="KW-0479">Metal-binding</keyword>
<evidence type="ECO:0000256" key="4">
    <source>
        <dbReference type="ARBA" id="ARBA00022723"/>
    </source>
</evidence>
<keyword evidence="7" id="KW-0539">Nucleus</keyword>
<dbReference type="PANTHER" id="PTHR13454:SF11">
    <property type="entry name" value="PROTEIN MCM10 HOMOLOG"/>
    <property type="match status" value="1"/>
</dbReference>
<evidence type="ECO:0000256" key="1">
    <source>
        <dbReference type="ARBA" id="ARBA00004123"/>
    </source>
</evidence>
<keyword evidence="3" id="KW-0235">DNA replication</keyword>
<evidence type="ECO:0000256" key="6">
    <source>
        <dbReference type="ARBA" id="ARBA00022833"/>
    </source>
</evidence>
<dbReference type="GO" id="GO:0043596">
    <property type="term" value="C:nuclear replication fork"/>
    <property type="evidence" value="ECO:0007669"/>
    <property type="project" value="TreeGrafter"/>
</dbReference>
<keyword evidence="5" id="KW-0863">Zinc-finger</keyword>
<keyword evidence="12" id="KW-1185">Reference proteome</keyword>
<dbReference type="GO" id="GO:0003697">
    <property type="term" value="F:single-stranded DNA binding"/>
    <property type="evidence" value="ECO:0007669"/>
    <property type="project" value="InterPro"/>
</dbReference>
<dbReference type="InterPro" id="IPR015408">
    <property type="entry name" value="Znf_Mcm10/DnaG"/>
</dbReference>
<evidence type="ECO:0008006" key="13">
    <source>
        <dbReference type="Google" id="ProtNLM"/>
    </source>
</evidence>
<evidence type="ECO:0000256" key="7">
    <source>
        <dbReference type="ARBA" id="ARBA00023242"/>
    </source>
</evidence>
<dbReference type="Proteomes" id="UP001187192">
    <property type="component" value="Unassembled WGS sequence"/>
</dbReference>
<dbReference type="InterPro" id="IPR055065">
    <property type="entry name" value="OB_MCM10"/>
</dbReference>
<dbReference type="GO" id="GO:0006270">
    <property type="term" value="P:DNA replication initiation"/>
    <property type="evidence" value="ECO:0007669"/>
    <property type="project" value="InterPro"/>
</dbReference>
<dbReference type="EMBL" id="BTGU01000029">
    <property type="protein sequence ID" value="GMN48725.1"/>
    <property type="molecule type" value="Genomic_DNA"/>
</dbReference>
<evidence type="ECO:0000256" key="3">
    <source>
        <dbReference type="ARBA" id="ARBA00022705"/>
    </source>
</evidence>
<feature type="region of interest" description="Disordered" evidence="8">
    <location>
        <begin position="13"/>
        <end position="44"/>
    </location>
</feature>
<evidence type="ECO:0000259" key="9">
    <source>
        <dbReference type="Pfam" id="PF09329"/>
    </source>
</evidence>
<evidence type="ECO:0000256" key="8">
    <source>
        <dbReference type="SAM" id="MobiDB-lite"/>
    </source>
</evidence>
<keyword evidence="6" id="KW-0862">Zinc</keyword>
<evidence type="ECO:0000313" key="11">
    <source>
        <dbReference type="EMBL" id="GMN48725.1"/>
    </source>
</evidence>
<dbReference type="InterPro" id="IPR012340">
    <property type="entry name" value="NA-bd_OB-fold"/>
</dbReference>
<evidence type="ECO:0000313" key="12">
    <source>
        <dbReference type="Proteomes" id="UP001187192"/>
    </source>
</evidence>
<comment type="similarity">
    <text evidence="2">Belongs to the MCM10 family.</text>
</comment>
<dbReference type="Pfam" id="PF22379">
    <property type="entry name" value="OB_MCM10"/>
    <property type="match status" value="1"/>
</dbReference>
<feature type="domain" description="Zinc finger Mcm10/DnaG-type" evidence="9">
    <location>
        <begin position="211"/>
        <end position="256"/>
    </location>
</feature>
<evidence type="ECO:0000259" key="10">
    <source>
        <dbReference type="Pfam" id="PF22379"/>
    </source>
</evidence>
<organism evidence="11 12">
    <name type="scientific">Ficus carica</name>
    <name type="common">Common fig</name>
    <dbReference type="NCBI Taxonomy" id="3494"/>
    <lineage>
        <taxon>Eukaryota</taxon>
        <taxon>Viridiplantae</taxon>
        <taxon>Streptophyta</taxon>
        <taxon>Embryophyta</taxon>
        <taxon>Tracheophyta</taxon>
        <taxon>Spermatophyta</taxon>
        <taxon>Magnoliopsida</taxon>
        <taxon>eudicotyledons</taxon>
        <taxon>Gunneridae</taxon>
        <taxon>Pentapetalae</taxon>
        <taxon>rosids</taxon>
        <taxon>fabids</taxon>
        <taxon>Rosales</taxon>
        <taxon>Moraceae</taxon>
        <taxon>Ficeae</taxon>
        <taxon>Ficus</taxon>
    </lineage>
</organism>
<sequence length="407" mass="45538">MADRQDDLDLLLSLQDRVLETPPASPRYSSDEESPSRGRSEQADMSVFRDAVLDCLDYEPSPVEISAKTSRTKPANEPEVEKFSGLRIRNQLVTPLELRDRFSDIRFVRLSTIKNLLVGDTFSGCWATVGVLTEKGVPRTSSTGKGYCIWKIGCLDESTISLFLFGDAYKQFCNERAGTAFAFFNCTVRKDSMGSGFSLSLYAPKQVLKIGTSVDYGVCNGKRKDGVVCTAVINKRRGIYCKYHKSRESQKYTTMRTELKGGNIRTAFRDPYKPEGIYMVDPLADKKNLKNPKQPVKLLTVEGLKKALSNASKVTTNQHSQGMRFLAEITTGKAGTKSIRESTIQKHQSTSLDKRQVIFLNSSEVIRNKELSAKRNKTEKEQTLADKTKEGMGKMIELDYVSSDEGF</sequence>
<dbReference type="InterPro" id="IPR040184">
    <property type="entry name" value="Mcm10"/>
</dbReference>
<dbReference type="FunFam" id="2.40.50.140:FF:000174">
    <property type="entry name" value="DNA replication licensing factor mcm10"/>
    <property type="match status" value="1"/>
</dbReference>
<evidence type="ECO:0000256" key="5">
    <source>
        <dbReference type="ARBA" id="ARBA00022771"/>
    </source>
</evidence>
<proteinExistence type="inferred from homology"/>